<protein>
    <submittedName>
        <fullName evidence="5">Transcriptional regulator, ArsR family</fullName>
    </submittedName>
</protein>
<dbReference type="Pfam" id="PF08241">
    <property type="entry name" value="Methyltransf_11"/>
    <property type="match status" value="1"/>
</dbReference>
<reference evidence="5" key="1">
    <citation type="submission" date="2016-04" db="EMBL/GenBank/DDBJ databases">
        <authorList>
            <person name="Evans L.H."/>
            <person name="Alamgir A."/>
            <person name="Owens N."/>
            <person name="Weber N.D."/>
            <person name="Virtaneva K."/>
            <person name="Barbian K."/>
            <person name="Babar A."/>
            <person name="Rosenke K."/>
        </authorList>
    </citation>
    <scope>NUCLEOTIDE SEQUENCE</scope>
    <source>
        <strain evidence="5">92-2</strain>
    </source>
</reference>
<dbReference type="InterPro" id="IPR011991">
    <property type="entry name" value="ArsR-like_HTH"/>
</dbReference>
<keyword evidence="2" id="KW-0238">DNA-binding</keyword>
<organism evidence="5">
    <name type="scientific">uncultured Desulfovibrio sp</name>
    <dbReference type="NCBI Taxonomy" id="167968"/>
    <lineage>
        <taxon>Bacteria</taxon>
        <taxon>Pseudomonadati</taxon>
        <taxon>Thermodesulfobacteriota</taxon>
        <taxon>Desulfovibrionia</taxon>
        <taxon>Desulfovibrionales</taxon>
        <taxon>Desulfovibrionaceae</taxon>
        <taxon>Desulfovibrio</taxon>
        <taxon>environmental samples</taxon>
    </lineage>
</organism>
<dbReference type="SMART" id="SM00418">
    <property type="entry name" value="HTH_ARSR"/>
    <property type="match status" value="1"/>
</dbReference>
<dbReference type="InterPro" id="IPR001845">
    <property type="entry name" value="HTH_ArsR_DNA-bd_dom"/>
</dbReference>
<dbReference type="PANTHER" id="PTHR33154:SF18">
    <property type="entry name" value="ARSENICAL RESISTANCE OPERON REPRESSOR"/>
    <property type="match status" value="1"/>
</dbReference>
<dbReference type="Gene3D" id="1.10.10.10">
    <property type="entry name" value="Winged helix-like DNA-binding domain superfamily/Winged helix DNA-binding domain"/>
    <property type="match status" value="1"/>
</dbReference>
<evidence type="ECO:0000256" key="1">
    <source>
        <dbReference type="ARBA" id="ARBA00023015"/>
    </source>
</evidence>
<dbReference type="InterPro" id="IPR036388">
    <property type="entry name" value="WH-like_DNA-bd_sf"/>
</dbReference>
<dbReference type="CDD" id="cd00090">
    <property type="entry name" value="HTH_ARSR"/>
    <property type="match status" value="1"/>
</dbReference>
<keyword evidence="1" id="KW-0805">Transcription regulation</keyword>
<dbReference type="AlphaFoldDB" id="A0A212JUV7"/>
<dbReference type="Gene3D" id="3.40.50.150">
    <property type="entry name" value="Vaccinia Virus protein VP39"/>
    <property type="match status" value="1"/>
</dbReference>
<dbReference type="NCBIfam" id="NF033788">
    <property type="entry name" value="HTH_metalloreg"/>
    <property type="match status" value="1"/>
</dbReference>
<accession>A0A212JUV7</accession>
<feature type="domain" description="HTH arsR-type" evidence="4">
    <location>
        <begin position="1"/>
        <end position="88"/>
    </location>
</feature>
<dbReference type="CDD" id="cd02440">
    <property type="entry name" value="AdoMet_MTases"/>
    <property type="match status" value="1"/>
</dbReference>
<dbReference type="EMBL" id="FLUP01000001">
    <property type="protein sequence ID" value="SBW03230.1"/>
    <property type="molecule type" value="Genomic_DNA"/>
</dbReference>
<proteinExistence type="predicted"/>
<evidence type="ECO:0000259" key="4">
    <source>
        <dbReference type="PROSITE" id="PS50987"/>
    </source>
</evidence>
<sequence>MALLFFKALSDETRLRLVHILLHYELSVNELVSILDMGQSRVSRHLKILTEAGLLTSRRDGLWVFYATPRAGEELDFLRAITPFVHPDAAMRADLNMAAQILEERALKTRQFFNAIAEDWDELNREVLGSFDLAEAVCDAMPDGCGTAVDLGCGTGAVLARMLPKAQGVIGVDGSARMLEICRRRFTPEDLAEGRVSLRIGELSHLPLRDHEADFACINLVLHHLSDPAEGLREIRRIMAVGGRFFVADFQRHADETMRSRYGDRWLGFDEQQLGLDLAAAGFAVLHCKHMQVNRNMTMLLLSAEAR</sequence>
<dbReference type="SUPFAM" id="SSF46785">
    <property type="entry name" value="Winged helix' DNA-binding domain"/>
    <property type="match status" value="1"/>
</dbReference>
<dbReference type="InterPro" id="IPR013216">
    <property type="entry name" value="Methyltransf_11"/>
</dbReference>
<dbReference type="PROSITE" id="PS50987">
    <property type="entry name" value="HTH_ARSR_2"/>
    <property type="match status" value="1"/>
</dbReference>
<evidence type="ECO:0000256" key="3">
    <source>
        <dbReference type="ARBA" id="ARBA00023163"/>
    </source>
</evidence>
<evidence type="ECO:0000313" key="5">
    <source>
        <dbReference type="EMBL" id="SBW03230.1"/>
    </source>
</evidence>
<dbReference type="Pfam" id="PF01022">
    <property type="entry name" value="HTH_5"/>
    <property type="match status" value="1"/>
</dbReference>
<dbReference type="PANTHER" id="PTHR33154">
    <property type="entry name" value="TRANSCRIPTIONAL REGULATOR, ARSR FAMILY"/>
    <property type="match status" value="1"/>
</dbReference>
<gene>
    <name evidence="5" type="ORF">KM92DES2_11767</name>
</gene>
<dbReference type="InterPro" id="IPR029063">
    <property type="entry name" value="SAM-dependent_MTases_sf"/>
</dbReference>
<dbReference type="GO" id="GO:0003677">
    <property type="term" value="F:DNA binding"/>
    <property type="evidence" value="ECO:0007669"/>
    <property type="project" value="UniProtKB-KW"/>
</dbReference>
<dbReference type="GO" id="GO:0008757">
    <property type="term" value="F:S-adenosylmethionine-dependent methyltransferase activity"/>
    <property type="evidence" value="ECO:0007669"/>
    <property type="project" value="InterPro"/>
</dbReference>
<dbReference type="InterPro" id="IPR051081">
    <property type="entry name" value="HTH_MetalResp_TranReg"/>
</dbReference>
<dbReference type="RefSeq" id="WP_192113100.1">
    <property type="nucleotide sequence ID" value="NZ_CABUEN010000007.1"/>
</dbReference>
<dbReference type="InterPro" id="IPR036390">
    <property type="entry name" value="WH_DNA-bd_sf"/>
</dbReference>
<name>A0A212JUV7_9BACT</name>
<evidence type="ECO:0000256" key="2">
    <source>
        <dbReference type="ARBA" id="ARBA00023125"/>
    </source>
</evidence>
<dbReference type="SUPFAM" id="SSF53335">
    <property type="entry name" value="S-adenosyl-L-methionine-dependent methyltransferases"/>
    <property type="match status" value="1"/>
</dbReference>
<keyword evidence="3" id="KW-0804">Transcription</keyword>
<dbReference type="PRINTS" id="PR00778">
    <property type="entry name" value="HTHARSR"/>
</dbReference>
<dbReference type="GO" id="GO:0003700">
    <property type="term" value="F:DNA-binding transcription factor activity"/>
    <property type="evidence" value="ECO:0007669"/>
    <property type="project" value="InterPro"/>
</dbReference>